<dbReference type="GO" id="GO:0043565">
    <property type="term" value="F:sequence-specific DNA binding"/>
    <property type="evidence" value="ECO:0007669"/>
    <property type="project" value="InterPro"/>
</dbReference>
<feature type="transmembrane region" description="Helical" evidence="4">
    <location>
        <begin position="170"/>
        <end position="199"/>
    </location>
</feature>
<keyword evidence="4" id="KW-0812">Transmembrane</keyword>
<name>A0A9D9IMF2_9BACT</name>
<feature type="transmembrane region" description="Helical" evidence="4">
    <location>
        <begin position="21"/>
        <end position="41"/>
    </location>
</feature>
<dbReference type="PROSITE" id="PS01124">
    <property type="entry name" value="HTH_ARAC_FAMILY_2"/>
    <property type="match status" value="1"/>
</dbReference>
<evidence type="ECO:0000256" key="4">
    <source>
        <dbReference type="SAM" id="Phobius"/>
    </source>
</evidence>
<comment type="caution">
    <text evidence="6">The sequence shown here is derived from an EMBL/GenBank/DDBJ whole genome shotgun (WGS) entry which is preliminary data.</text>
</comment>
<feature type="transmembrane region" description="Helical" evidence="4">
    <location>
        <begin position="47"/>
        <end position="63"/>
    </location>
</feature>
<dbReference type="GO" id="GO:0003700">
    <property type="term" value="F:DNA-binding transcription factor activity"/>
    <property type="evidence" value="ECO:0007669"/>
    <property type="project" value="InterPro"/>
</dbReference>
<keyword evidence="4" id="KW-0472">Membrane</keyword>
<dbReference type="EMBL" id="JADIMD010000101">
    <property type="protein sequence ID" value="MBO8474942.1"/>
    <property type="molecule type" value="Genomic_DNA"/>
</dbReference>
<dbReference type="PANTHER" id="PTHR43280:SF29">
    <property type="entry name" value="ARAC-FAMILY TRANSCRIPTIONAL REGULATOR"/>
    <property type="match status" value="1"/>
</dbReference>
<dbReference type="Gene3D" id="1.10.10.60">
    <property type="entry name" value="Homeodomain-like"/>
    <property type="match status" value="2"/>
</dbReference>
<dbReference type="InterPro" id="IPR018060">
    <property type="entry name" value="HTH_AraC"/>
</dbReference>
<evidence type="ECO:0000256" key="2">
    <source>
        <dbReference type="ARBA" id="ARBA00023125"/>
    </source>
</evidence>
<keyword evidence="1" id="KW-0805">Transcription regulation</keyword>
<dbReference type="Proteomes" id="UP000823757">
    <property type="component" value="Unassembled WGS sequence"/>
</dbReference>
<protein>
    <submittedName>
        <fullName evidence="6">Helix-turn-helix transcriptional regulator</fullName>
    </submittedName>
</protein>
<dbReference type="PANTHER" id="PTHR43280">
    <property type="entry name" value="ARAC-FAMILY TRANSCRIPTIONAL REGULATOR"/>
    <property type="match status" value="1"/>
</dbReference>
<gene>
    <name evidence="6" type="ORF">IAB91_06610</name>
</gene>
<dbReference type="AlphaFoldDB" id="A0A9D9IMF2"/>
<feature type="transmembrane region" description="Helical" evidence="4">
    <location>
        <begin position="99"/>
        <end position="119"/>
    </location>
</feature>
<dbReference type="InterPro" id="IPR009057">
    <property type="entry name" value="Homeodomain-like_sf"/>
</dbReference>
<evidence type="ECO:0000256" key="1">
    <source>
        <dbReference type="ARBA" id="ARBA00023015"/>
    </source>
</evidence>
<feature type="transmembrane region" description="Helical" evidence="4">
    <location>
        <begin position="145"/>
        <end position="164"/>
    </location>
</feature>
<dbReference type="SUPFAM" id="SSF46689">
    <property type="entry name" value="Homeodomain-like"/>
    <property type="match status" value="1"/>
</dbReference>
<keyword evidence="2" id="KW-0238">DNA-binding</keyword>
<organism evidence="6 7">
    <name type="scientific">Candidatus Cryptobacteroides faecigallinarum</name>
    <dbReference type="NCBI Taxonomy" id="2840763"/>
    <lineage>
        <taxon>Bacteria</taxon>
        <taxon>Pseudomonadati</taxon>
        <taxon>Bacteroidota</taxon>
        <taxon>Bacteroidia</taxon>
        <taxon>Bacteroidales</taxon>
        <taxon>Candidatus Cryptobacteroides</taxon>
    </lineage>
</organism>
<evidence type="ECO:0000259" key="5">
    <source>
        <dbReference type="PROSITE" id="PS01124"/>
    </source>
</evidence>
<dbReference type="Pfam" id="PF12833">
    <property type="entry name" value="HTH_18"/>
    <property type="match status" value="1"/>
</dbReference>
<keyword evidence="4" id="KW-1133">Transmembrane helix</keyword>
<dbReference type="SMART" id="SM00342">
    <property type="entry name" value="HTH_ARAC"/>
    <property type="match status" value="1"/>
</dbReference>
<keyword evidence="3" id="KW-0804">Transcription</keyword>
<evidence type="ECO:0000313" key="6">
    <source>
        <dbReference type="EMBL" id="MBO8474942.1"/>
    </source>
</evidence>
<proteinExistence type="predicted"/>
<accession>A0A9D9IMF2</accession>
<reference evidence="6" key="1">
    <citation type="submission" date="2020-10" db="EMBL/GenBank/DDBJ databases">
        <authorList>
            <person name="Gilroy R."/>
        </authorList>
    </citation>
    <scope>NUCLEOTIDE SEQUENCE</scope>
    <source>
        <strain evidence="6">B1-13419</strain>
    </source>
</reference>
<evidence type="ECO:0000256" key="3">
    <source>
        <dbReference type="ARBA" id="ARBA00023163"/>
    </source>
</evidence>
<feature type="transmembrane region" description="Helical" evidence="4">
    <location>
        <begin position="70"/>
        <end position="93"/>
    </location>
</feature>
<sequence>MSVRTVIGWRRQEFNGNIVPVVIMLTLFNAVIPVIYNIVFLKTLNGSLLNEVSFAVMPFFISVRNRKLMLRVAAVVAVTCIPAYCIRALFMPLHITCCMWMFPVITMVSALAVTGVSVLDMSDRSARLEYTPDFIDVLMERTDRFYLLVFVLLQVIGAVVASVTGWMLTAIILACLAVLVTLFYLMCSRFVSGSVFVLLKDREKQLQESSRTYLCMLSKDNARSDAGYRSIFERLCSYFETEKPFLDPDLSIGSVAKELFTNKAYLSRTINLYTGKNFCQYVNYHRIKYAIALFNSNPGLKVADLAGMSGFRTTTSFSMAFRLYMNETPGEWCKRIKKDKNDS</sequence>
<feature type="domain" description="HTH araC/xylS-type" evidence="5">
    <location>
        <begin position="233"/>
        <end position="335"/>
    </location>
</feature>
<evidence type="ECO:0000313" key="7">
    <source>
        <dbReference type="Proteomes" id="UP000823757"/>
    </source>
</evidence>
<reference evidence="6" key="2">
    <citation type="journal article" date="2021" name="PeerJ">
        <title>Extensive microbial diversity within the chicken gut microbiome revealed by metagenomics and culture.</title>
        <authorList>
            <person name="Gilroy R."/>
            <person name="Ravi A."/>
            <person name="Getino M."/>
            <person name="Pursley I."/>
            <person name="Horton D.L."/>
            <person name="Alikhan N.F."/>
            <person name="Baker D."/>
            <person name="Gharbi K."/>
            <person name="Hall N."/>
            <person name="Watson M."/>
            <person name="Adriaenssens E.M."/>
            <person name="Foster-Nyarko E."/>
            <person name="Jarju S."/>
            <person name="Secka A."/>
            <person name="Antonio M."/>
            <person name="Oren A."/>
            <person name="Chaudhuri R.R."/>
            <person name="La Ragione R."/>
            <person name="Hildebrand F."/>
            <person name="Pallen M.J."/>
        </authorList>
    </citation>
    <scope>NUCLEOTIDE SEQUENCE</scope>
    <source>
        <strain evidence="6">B1-13419</strain>
    </source>
</reference>